<dbReference type="Gene3D" id="3.90.180.10">
    <property type="entry name" value="Medium-chain alcohol dehydrogenases, catalytic domain"/>
    <property type="match status" value="1"/>
</dbReference>
<evidence type="ECO:0000256" key="1">
    <source>
        <dbReference type="ARBA" id="ARBA00022723"/>
    </source>
</evidence>
<dbReference type="SUPFAM" id="SSF51735">
    <property type="entry name" value="NAD(P)-binding Rossmann-fold domains"/>
    <property type="match status" value="1"/>
</dbReference>
<dbReference type="Pfam" id="PF00107">
    <property type="entry name" value="ADH_zinc_N"/>
    <property type="match status" value="1"/>
</dbReference>
<dbReference type="InterPro" id="IPR013149">
    <property type="entry name" value="ADH-like_C"/>
</dbReference>
<keyword evidence="2 4" id="KW-0862">Zinc</keyword>
<comment type="similarity">
    <text evidence="4">Belongs to the zinc-containing alcohol dehydrogenase family.</text>
</comment>
<dbReference type="PROSITE" id="PS00059">
    <property type="entry name" value="ADH_ZINC"/>
    <property type="match status" value="1"/>
</dbReference>
<dbReference type="AlphaFoldDB" id="A0A1G7XXY9"/>
<dbReference type="SUPFAM" id="SSF50129">
    <property type="entry name" value="GroES-like"/>
    <property type="match status" value="1"/>
</dbReference>
<protein>
    <submittedName>
        <fullName evidence="6">L-iditol 2-dehydrogenase</fullName>
    </submittedName>
</protein>
<evidence type="ECO:0000313" key="7">
    <source>
        <dbReference type="Proteomes" id="UP000198607"/>
    </source>
</evidence>
<dbReference type="RefSeq" id="WP_091934099.1">
    <property type="nucleotide sequence ID" value="NZ_FNCY01000002.1"/>
</dbReference>
<feature type="domain" description="Enoyl reductase (ER)" evidence="5">
    <location>
        <begin position="11"/>
        <end position="341"/>
    </location>
</feature>
<gene>
    <name evidence="6" type="ORF">SAMN05660652_00835</name>
</gene>
<dbReference type="InterPro" id="IPR050129">
    <property type="entry name" value="Zn_alcohol_dh"/>
</dbReference>
<dbReference type="PANTHER" id="PTHR43401:SF2">
    <property type="entry name" value="L-THREONINE 3-DEHYDROGENASE"/>
    <property type="match status" value="1"/>
</dbReference>
<dbReference type="GO" id="GO:0008270">
    <property type="term" value="F:zinc ion binding"/>
    <property type="evidence" value="ECO:0007669"/>
    <property type="project" value="InterPro"/>
</dbReference>
<evidence type="ECO:0000256" key="3">
    <source>
        <dbReference type="ARBA" id="ARBA00023002"/>
    </source>
</evidence>
<dbReference type="InterPro" id="IPR002328">
    <property type="entry name" value="ADH_Zn_CS"/>
</dbReference>
<evidence type="ECO:0000256" key="2">
    <source>
        <dbReference type="ARBA" id="ARBA00022833"/>
    </source>
</evidence>
<accession>A0A1G7XXY9</accession>
<name>A0A1G7XXY9_9RHOO</name>
<keyword evidence="1 4" id="KW-0479">Metal-binding</keyword>
<dbReference type="Gene3D" id="3.40.50.720">
    <property type="entry name" value="NAD(P)-binding Rossmann-like Domain"/>
    <property type="match status" value="1"/>
</dbReference>
<comment type="cofactor">
    <cofactor evidence="4">
        <name>Zn(2+)</name>
        <dbReference type="ChEBI" id="CHEBI:29105"/>
    </cofactor>
</comment>
<proteinExistence type="inferred from homology"/>
<dbReference type="InterPro" id="IPR036291">
    <property type="entry name" value="NAD(P)-bd_dom_sf"/>
</dbReference>
<dbReference type="SMART" id="SM00829">
    <property type="entry name" value="PKS_ER"/>
    <property type="match status" value="1"/>
</dbReference>
<organism evidence="6 7">
    <name type="scientific">Propionivibrio dicarboxylicus</name>
    <dbReference type="NCBI Taxonomy" id="83767"/>
    <lineage>
        <taxon>Bacteria</taxon>
        <taxon>Pseudomonadati</taxon>
        <taxon>Pseudomonadota</taxon>
        <taxon>Betaproteobacteria</taxon>
        <taxon>Rhodocyclales</taxon>
        <taxon>Rhodocyclaceae</taxon>
        <taxon>Propionivibrio</taxon>
    </lineage>
</organism>
<keyword evidence="3" id="KW-0560">Oxidoreductase</keyword>
<sequence>MKALVLKEYNHFVCEEVPVPEIAADEVLIRVKACGICGSDVHGMDGSTGRRIPPIIMGHEAAGVIEQVGSGVSEWAVGERVTFDSTVVTRQDFYSQKGTFNLSDYRKVLGVSCPEYRQHGAFAEFVAVPQSVLYRLPEGLSFEQAAMTEPVSVAFHAVNLLPSELNDSAIVVGCGMIGLFVVQALRIKGCGSIIAIDLDQSRLDKAIKFGADHALKADDAEIIDKIRALTHGRGADLAVEVVGITPTVNLAINGVRKGGKVALVGNLSPKIDLPLQAVVTRQITIYGSCASAGEYPACLDMIASGRVKVDEMMSAVVPLEDAAAWFERLHRGEPGLMKVIVSP</sequence>
<dbReference type="InterPro" id="IPR020843">
    <property type="entry name" value="ER"/>
</dbReference>
<dbReference type="InterPro" id="IPR013154">
    <property type="entry name" value="ADH-like_N"/>
</dbReference>
<dbReference type="STRING" id="83767.SAMN05660652_00835"/>
<dbReference type="PANTHER" id="PTHR43401">
    <property type="entry name" value="L-THREONINE 3-DEHYDROGENASE"/>
    <property type="match status" value="1"/>
</dbReference>
<keyword evidence="7" id="KW-1185">Reference proteome</keyword>
<dbReference type="InterPro" id="IPR011032">
    <property type="entry name" value="GroES-like_sf"/>
</dbReference>
<dbReference type="CDD" id="cd08236">
    <property type="entry name" value="sugar_DH"/>
    <property type="match status" value="1"/>
</dbReference>
<dbReference type="Proteomes" id="UP000198607">
    <property type="component" value="Unassembled WGS sequence"/>
</dbReference>
<dbReference type="OrthoDB" id="5484143at2"/>
<evidence type="ECO:0000313" key="6">
    <source>
        <dbReference type="EMBL" id="SDG89082.1"/>
    </source>
</evidence>
<dbReference type="EMBL" id="FNCY01000002">
    <property type="protein sequence ID" value="SDG89082.1"/>
    <property type="molecule type" value="Genomic_DNA"/>
</dbReference>
<evidence type="ECO:0000256" key="4">
    <source>
        <dbReference type="RuleBase" id="RU361277"/>
    </source>
</evidence>
<dbReference type="GO" id="GO:0016616">
    <property type="term" value="F:oxidoreductase activity, acting on the CH-OH group of donors, NAD or NADP as acceptor"/>
    <property type="evidence" value="ECO:0007669"/>
    <property type="project" value="UniProtKB-ARBA"/>
</dbReference>
<dbReference type="Pfam" id="PF08240">
    <property type="entry name" value="ADH_N"/>
    <property type="match status" value="1"/>
</dbReference>
<reference evidence="6 7" key="1">
    <citation type="submission" date="2016-10" db="EMBL/GenBank/DDBJ databases">
        <authorList>
            <person name="de Groot N.N."/>
        </authorList>
    </citation>
    <scope>NUCLEOTIDE SEQUENCE [LARGE SCALE GENOMIC DNA]</scope>
    <source>
        <strain evidence="6 7">DSM 5885</strain>
    </source>
</reference>
<evidence type="ECO:0000259" key="5">
    <source>
        <dbReference type="SMART" id="SM00829"/>
    </source>
</evidence>